<protein>
    <submittedName>
        <fullName evidence="2">TRAP transporter substrate-binding protein</fullName>
    </submittedName>
</protein>
<dbReference type="NCBIfam" id="NF037995">
    <property type="entry name" value="TRAP_S1"/>
    <property type="match status" value="1"/>
</dbReference>
<dbReference type="InterPro" id="IPR038404">
    <property type="entry name" value="TRAP_DctP_sf"/>
</dbReference>
<evidence type="ECO:0000256" key="1">
    <source>
        <dbReference type="ARBA" id="ARBA00022729"/>
    </source>
</evidence>
<dbReference type="PROSITE" id="PS51318">
    <property type="entry name" value="TAT"/>
    <property type="match status" value="1"/>
</dbReference>
<evidence type="ECO:0000313" key="3">
    <source>
        <dbReference type="Proteomes" id="UP000643405"/>
    </source>
</evidence>
<dbReference type="GO" id="GO:0055085">
    <property type="term" value="P:transmembrane transport"/>
    <property type="evidence" value="ECO:0007669"/>
    <property type="project" value="InterPro"/>
</dbReference>
<name>A0A8J6PSY7_9HYPH</name>
<dbReference type="RefSeq" id="WP_188162650.1">
    <property type="nucleotide sequence ID" value="NZ_JACVVX010000001.1"/>
</dbReference>
<dbReference type="Pfam" id="PF03480">
    <property type="entry name" value="DctP"/>
    <property type="match status" value="1"/>
</dbReference>
<keyword evidence="3" id="KW-1185">Reference proteome</keyword>
<comment type="caution">
    <text evidence="2">The sequence shown here is derived from an EMBL/GenBank/DDBJ whole genome shotgun (WGS) entry which is preliminary data.</text>
</comment>
<organism evidence="2 3">
    <name type="scientific">Oryzicola mucosus</name>
    <dbReference type="NCBI Taxonomy" id="2767425"/>
    <lineage>
        <taxon>Bacteria</taxon>
        <taxon>Pseudomonadati</taxon>
        <taxon>Pseudomonadota</taxon>
        <taxon>Alphaproteobacteria</taxon>
        <taxon>Hyphomicrobiales</taxon>
        <taxon>Phyllobacteriaceae</taxon>
        <taxon>Oryzicola</taxon>
    </lineage>
</organism>
<dbReference type="Gene3D" id="3.40.190.170">
    <property type="entry name" value="Bacterial extracellular solute-binding protein, family 7"/>
    <property type="match status" value="1"/>
</dbReference>
<sequence length="333" mass="36080">MNLLHRRSFLTTATAFGAGALFAPTLIGRARAQTTLTIASLFGEDKPETKIWLKIRELVEAKLPGQFHFNIVKNGALGGEKEVAEGVRLGSIQASLSTVSALSGWVPELQILDLPFLFRDGGHVRKAVQGDTGQELKGKLLAQNFVAADFINYGARHLLTKEAVTRPEQIEGKRIRVIQSPLHTTLWSSFGMTPIGIPITETYNALATGVADAMDLTKSAYAGFKLYEVVPYLTETGHIWASGVVYFSASFWDGLSDEQKAVFQAAASEGAAHFDQLIVDDEAISIKIAGDHGGHVVQPENRVAWEEGAHGVWEHFAGIVGGMDKIEAIQKVT</sequence>
<evidence type="ECO:0000313" key="2">
    <source>
        <dbReference type="EMBL" id="MBD0413198.1"/>
    </source>
</evidence>
<dbReference type="AlphaFoldDB" id="A0A8J6PSY7"/>
<proteinExistence type="predicted"/>
<reference evidence="2" key="1">
    <citation type="submission" date="2020-09" db="EMBL/GenBank/DDBJ databases">
        <title>Genome seq and assembly of Tianweitania sp.</title>
        <authorList>
            <person name="Chhetri G."/>
        </authorList>
    </citation>
    <scope>NUCLEOTIDE SEQUENCE</scope>
    <source>
        <strain evidence="2">Rool2</strain>
    </source>
</reference>
<accession>A0A8J6PSY7</accession>
<dbReference type="InterPro" id="IPR006311">
    <property type="entry name" value="TAT_signal"/>
</dbReference>
<keyword evidence="1" id="KW-0732">Signal</keyword>
<dbReference type="InterPro" id="IPR018389">
    <property type="entry name" value="DctP_fam"/>
</dbReference>
<dbReference type="EMBL" id="JACVVX010000001">
    <property type="protein sequence ID" value="MBD0413198.1"/>
    <property type="molecule type" value="Genomic_DNA"/>
</dbReference>
<dbReference type="Proteomes" id="UP000643405">
    <property type="component" value="Unassembled WGS sequence"/>
</dbReference>
<dbReference type="PANTHER" id="PTHR33376:SF4">
    <property type="entry name" value="SIALIC ACID-BINDING PERIPLASMIC PROTEIN SIAP"/>
    <property type="match status" value="1"/>
</dbReference>
<dbReference type="PANTHER" id="PTHR33376">
    <property type="match status" value="1"/>
</dbReference>
<gene>
    <name evidence="2" type="ORF">ICI42_00825</name>
</gene>
<dbReference type="CDD" id="cd13603">
    <property type="entry name" value="PBP2_TRAP_Siap_TeaA_like"/>
    <property type="match status" value="1"/>
</dbReference>